<dbReference type="OMA" id="SHVDEWR"/>
<dbReference type="PRINTS" id="PR00081">
    <property type="entry name" value="GDHRDH"/>
</dbReference>
<feature type="non-terminal residue" evidence="4">
    <location>
        <position position="1"/>
    </location>
</feature>
<evidence type="ECO:0000313" key="5">
    <source>
        <dbReference type="Proteomes" id="UP000258309"/>
    </source>
</evidence>
<organism evidence="4 5">
    <name type="scientific">Scytalidium lignicola</name>
    <name type="common">Hyphomycete</name>
    <dbReference type="NCBI Taxonomy" id="5539"/>
    <lineage>
        <taxon>Eukaryota</taxon>
        <taxon>Fungi</taxon>
        <taxon>Dikarya</taxon>
        <taxon>Ascomycota</taxon>
        <taxon>Pezizomycotina</taxon>
        <taxon>Leotiomycetes</taxon>
        <taxon>Leotiomycetes incertae sedis</taxon>
        <taxon>Scytalidium</taxon>
    </lineage>
</organism>
<comment type="caution">
    <text evidence="4">The sequence shown here is derived from an EMBL/GenBank/DDBJ whole genome shotgun (WGS) entry which is preliminary data.</text>
</comment>
<accession>A0A3E2H2L8</accession>
<protein>
    <submittedName>
        <fullName evidence="4">Uncharacterized protein</fullName>
    </submittedName>
</protein>
<dbReference type="PANTHER" id="PTHR43008:SF8">
    <property type="entry name" value="BENZIL REDUCTASE ((S)-BENZOIN FORMING) IRC24"/>
    <property type="match status" value="1"/>
</dbReference>
<dbReference type="Proteomes" id="UP000258309">
    <property type="component" value="Unassembled WGS sequence"/>
</dbReference>
<evidence type="ECO:0000256" key="2">
    <source>
        <dbReference type="ARBA" id="ARBA00022857"/>
    </source>
</evidence>
<evidence type="ECO:0000313" key="4">
    <source>
        <dbReference type="EMBL" id="RFU27646.1"/>
    </source>
</evidence>
<comment type="similarity">
    <text evidence="1">Belongs to the short-chain dehydrogenases/reductases (SDR) family.</text>
</comment>
<gene>
    <name evidence="4" type="ORF">B7463_g8696</name>
</gene>
<dbReference type="CDD" id="cd05367">
    <property type="entry name" value="SPR-like_SDR_c"/>
    <property type="match status" value="1"/>
</dbReference>
<keyword evidence="5" id="KW-1185">Reference proteome</keyword>
<dbReference type="SUPFAM" id="SSF51735">
    <property type="entry name" value="NAD(P)-binding Rossmann-fold domains"/>
    <property type="match status" value="1"/>
</dbReference>
<dbReference type="PROSITE" id="PS00061">
    <property type="entry name" value="ADH_SHORT"/>
    <property type="match status" value="1"/>
</dbReference>
<dbReference type="FunFam" id="3.40.50.720:FF:000281">
    <property type="entry name" value="Uncharacterized oxidoreductase YIR035C"/>
    <property type="match status" value="1"/>
</dbReference>
<proteinExistence type="inferred from homology"/>
<feature type="non-terminal residue" evidence="4">
    <location>
        <position position="253"/>
    </location>
</feature>
<sequence>MASEKIIILTGASRGIGLAIAHYLLRKSHKLVVIARTEGPLLELKKEYPGQVEVLVQDVADAETGEKAVSLAINSFSRLDGLIINHGTLGNVKRVADSTAEDFRSGFNVNFFSAVSFIAPAIPHLRKTKGHIILNSSGAATKAYATWGVYGSSKVALNHLAMTLAGEEPDITTISIRPGTVATEMQRELREVHNKVMEAEDAARFKNLHEEGKLLRPDQPGNVIARLVLDGDKKLSGKFLSWDSEELAAYQDS</sequence>
<evidence type="ECO:0000256" key="3">
    <source>
        <dbReference type="ARBA" id="ARBA00023002"/>
    </source>
</evidence>
<dbReference type="STRING" id="5539.A0A3E2H2L8"/>
<evidence type="ECO:0000256" key="1">
    <source>
        <dbReference type="ARBA" id="ARBA00006484"/>
    </source>
</evidence>
<dbReference type="GO" id="GO:0050664">
    <property type="term" value="F:oxidoreductase activity, acting on NAD(P)H, oxygen as acceptor"/>
    <property type="evidence" value="ECO:0007669"/>
    <property type="project" value="TreeGrafter"/>
</dbReference>
<dbReference type="InterPro" id="IPR002347">
    <property type="entry name" value="SDR_fam"/>
</dbReference>
<dbReference type="OrthoDB" id="153074at2759"/>
<dbReference type="Gene3D" id="3.40.50.720">
    <property type="entry name" value="NAD(P)-binding Rossmann-like Domain"/>
    <property type="match status" value="1"/>
</dbReference>
<dbReference type="AlphaFoldDB" id="A0A3E2H2L8"/>
<dbReference type="InterPro" id="IPR020904">
    <property type="entry name" value="Sc_DH/Rdtase_CS"/>
</dbReference>
<dbReference type="InterPro" id="IPR036291">
    <property type="entry name" value="NAD(P)-bd_dom_sf"/>
</dbReference>
<dbReference type="Pfam" id="PF00106">
    <property type="entry name" value="adh_short"/>
    <property type="match status" value="1"/>
</dbReference>
<reference evidence="4 5" key="1">
    <citation type="submission" date="2018-05" db="EMBL/GenBank/DDBJ databases">
        <title>Draft genome sequence of Scytalidium lignicola DSM 105466, a ubiquitous saprotrophic fungus.</title>
        <authorList>
            <person name="Buettner E."/>
            <person name="Gebauer A.M."/>
            <person name="Hofrichter M."/>
            <person name="Liers C."/>
            <person name="Kellner H."/>
        </authorList>
    </citation>
    <scope>NUCLEOTIDE SEQUENCE [LARGE SCALE GENOMIC DNA]</scope>
    <source>
        <strain evidence="4 5">DSM 105466</strain>
    </source>
</reference>
<dbReference type="PANTHER" id="PTHR43008">
    <property type="entry name" value="BENZIL REDUCTASE"/>
    <property type="match status" value="1"/>
</dbReference>
<keyword evidence="2" id="KW-0521">NADP</keyword>
<dbReference type="EMBL" id="NCSJ02000196">
    <property type="protein sequence ID" value="RFU27646.1"/>
    <property type="molecule type" value="Genomic_DNA"/>
</dbReference>
<name>A0A3E2H2L8_SCYLI</name>
<keyword evidence="3" id="KW-0560">Oxidoreductase</keyword>